<feature type="compositionally biased region" description="Basic residues" evidence="1">
    <location>
        <begin position="28"/>
        <end position="41"/>
    </location>
</feature>
<reference evidence="2" key="2">
    <citation type="submission" date="2018-05" db="EMBL/GenBank/DDBJ databases">
        <title>OmerRS3 (Oryza meridionalis Reference Sequence Version 3).</title>
        <authorList>
            <person name="Zhang J."/>
            <person name="Kudrna D."/>
            <person name="Lee S."/>
            <person name="Talag J."/>
            <person name="Welchert J."/>
            <person name="Wing R.A."/>
        </authorList>
    </citation>
    <scope>NUCLEOTIDE SEQUENCE [LARGE SCALE GENOMIC DNA]</scope>
    <source>
        <strain evidence="2">cv. OR44</strain>
    </source>
</reference>
<reference evidence="2" key="1">
    <citation type="submission" date="2015-04" db="UniProtKB">
        <authorList>
            <consortium name="EnsemblPlants"/>
        </authorList>
    </citation>
    <scope>IDENTIFICATION</scope>
</reference>
<organism evidence="2">
    <name type="scientific">Oryza meridionalis</name>
    <dbReference type="NCBI Taxonomy" id="40149"/>
    <lineage>
        <taxon>Eukaryota</taxon>
        <taxon>Viridiplantae</taxon>
        <taxon>Streptophyta</taxon>
        <taxon>Embryophyta</taxon>
        <taxon>Tracheophyta</taxon>
        <taxon>Spermatophyta</taxon>
        <taxon>Magnoliopsida</taxon>
        <taxon>Liliopsida</taxon>
        <taxon>Poales</taxon>
        <taxon>Poaceae</taxon>
        <taxon>BOP clade</taxon>
        <taxon>Oryzoideae</taxon>
        <taxon>Oryzeae</taxon>
        <taxon>Oryzinae</taxon>
        <taxon>Oryza</taxon>
    </lineage>
</organism>
<accession>A0A0E0D045</accession>
<dbReference type="EnsemblPlants" id="OMERI03G14680.4">
    <property type="protein sequence ID" value="OMERI03G14680.4"/>
    <property type="gene ID" value="OMERI03G14680"/>
</dbReference>
<evidence type="ECO:0000256" key="1">
    <source>
        <dbReference type="SAM" id="MobiDB-lite"/>
    </source>
</evidence>
<dbReference type="AlphaFoldDB" id="A0A0E0D045"/>
<evidence type="ECO:0000313" key="3">
    <source>
        <dbReference type="Proteomes" id="UP000008021"/>
    </source>
</evidence>
<evidence type="ECO:0000313" key="2">
    <source>
        <dbReference type="EnsemblPlants" id="OMERI03G14680.4"/>
    </source>
</evidence>
<keyword evidence="3" id="KW-1185">Reference proteome</keyword>
<dbReference type="HOGENOM" id="CLU_2376399_0_0_1"/>
<feature type="compositionally biased region" description="Low complexity" evidence="1">
    <location>
        <begin position="18"/>
        <end position="27"/>
    </location>
</feature>
<feature type="compositionally biased region" description="Low complexity" evidence="1">
    <location>
        <begin position="60"/>
        <end position="74"/>
    </location>
</feature>
<dbReference type="Proteomes" id="UP000008021">
    <property type="component" value="Chromosome 3"/>
</dbReference>
<feature type="region of interest" description="Disordered" evidence="1">
    <location>
        <begin position="1"/>
        <end position="82"/>
    </location>
</feature>
<dbReference type="Gramene" id="OMERI03G14680.4">
    <property type="protein sequence ID" value="OMERI03G14680.4"/>
    <property type="gene ID" value="OMERI03G14680"/>
</dbReference>
<protein>
    <submittedName>
        <fullName evidence="2">Uncharacterized protein</fullName>
    </submittedName>
</protein>
<name>A0A0E0D045_9ORYZ</name>
<proteinExistence type="predicted"/>
<sequence length="95" mass="10344">MKRLSVFGSPLLGRNNQPATAATPTPRTHARTRPWKSRRLASPHPLDLAGFRRSVDLAASSSSSSSSSSRESPSPLQDSNREAAEKLALVVEWFD</sequence>